<proteinExistence type="predicted"/>
<reference evidence="2" key="7">
    <citation type="submission" date="2022-08" db="EMBL/GenBank/DDBJ databases">
        <authorList>
            <person name="Huang K."/>
        </authorList>
    </citation>
    <scope>NUCLEOTIDE SEQUENCE</scope>
    <source>
        <strain evidence="2">RGW1</strain>
    </source>
</reference>
<reference evidence="5" key="4">
    <citation type="submission" date="2018-05" db="EMBL/GenBank/DDBJ databases">
        <authorList>
            <person name="Peng X.Y."/>
            <person name="Xu Y.F."/>
            <person name="Luo D."/>
            <person name="Yu J."/>
            <person name="Gu J.Y."/>
        </authorList>
    </citation>
    <scope>NUCLEOTIDE SEQUENCE</scope>
    <source>
        <strain evidence="5">LR10</strain>
    </source>
</reference>
<dbReference type="EMBL" id="QGHT01000019">
    <property type="protein sequence ID" value="PWT41718.1"/>
    <property type="molecule type" value="Genomic_DNA"/>
</dbReference>
<dbReference type="EMBL" id="JAOTNP010000024">
    <property type="protein sequence ID" value="MDV8946830.1"/>
    <property type="molecule type" value="Genomic_DNA"/>
</dbReference>
<dbReference type="Pfam" id="PF05037">
    <property type="entry name" value="DUF669"/>
    <property type="match status" value="1"/>
</dbReference>
<gene>
    <name evidence="3" type="ORF">BFD03_08670</name>
    <name evidence="4" type="ORF">BHL83_07875</name>
    <name evidence="5" type="ORF">DKZ22_05755</name>
    <name evidence="6" type="ORF">HHK02_07000</name>
    <name evidence="2" type="ORF">NX099_05340</name>
</gene>
<feature type="compositionally biased region" description="Acidic residues" evidence="1">
    <location>
        <begin position="153"/>
        <end position="171"/>
    </location>
</feature>
<evidence type="ECO:0000313" key="8">
    <source>
        <dbReference type="Proteomes" id="UP000194219"/>
    </source>
</evidence>
<dbReference type="EMBL" id="MCNS01000017">
    <property type="protein sequence ID" value="OCX46881.1"/>
    <property type="molecule type" value="Genomic_DNA"/>
</dbReference>
<sequence length="171" mass="19285">MSLRDAMNKATEGFDPKNDSVNKFKGLESGKYTVVVAKVENHETPWNAEQLNFELEVVDGESAGQKEFLQIGLDELTSKGNPNPMLETNLRLVSKLAAILGVEIPDEVWDDDTLIYENLAKAFAPAVGKTMIMDLKVRPNKKNPQYPYRNYDFDEAEQPETPEVTDDEMPF</sequence>
<protein>
    <submittedName>
        <fullName evidence="2">DUF669 domain-containing protein</fullName>
    </submittedName>
</protein>
<organism evidence="3 7">
    <name type="scientific">Limosilactobacillus reuteri</name>
    <name type="common">Lactobacillus reuteri</name>
    <dbReference type="NCBI Taxonomy" id="1598"/>
    <lineage>
        <taxon>Bacteria</taxon>
        <taxon>Bacillati</taxon>
        <taxon>Bacillota</taxon>
        <taxon>Bacilli</taxon>
        <taxon>Lactobacillales</taxon>
        <taxon>Lactobacillaceae</taxon>
        <taxon>Limosilactobacillus</taxon>
    </lineage>
</organism>
<dbReference type="RefSeq" id="WP_003664305.1">
    <property type="nucleotide sequence ID" value="NZ_CP059275.1"/>
</dbReference>
<accession>A0A1C2G5U0</accession>
<evidence type="ECO:0000313" key="7">
    <source>
        <dbReference type="Proteomes" id="UP000095141"/>
    </source>
</evidence>
<evidence type="ECO:0000313" key="9">
    <source>
        <dbReference type="Proteomes" id="UP000245980"/>
    </source>
</evidence>
<dbReference type="Proteomes" id="UP001286376">
    <property type="component" value="Unassembled WGS sequence"/>
</dbReference>
<name>A0A1C2G5U0_LIMRT</name>
<evidence type="ECO:0000313" key="2">
    <source>
        <dbReference type="EMBL" id="MDV8946830.1"/>
    </source>
</evidence>
<evidence type="ECO:0000313" key="6">
    <source>
        <dbReference type="EMBL" id="QLQ60970.1"/>
    </source>
</evidence>
<dbReference type="InterPro" id="IPR007731">
    <property type="entry name" value="DUF669"/>
</dbReference>
<dbReference type="Proteomes" id="UP000194219">
    <property type="component" value="Unassembled WGS sequence"/>
</dbReference>
<reference evidence="2 11" key="6">
    <citation type="journal article" date="2022" name="Front. Cell. Infect. Microbiol.">
        <title>The probiotic and immunomodulation effects of Limosilactobacillus reuteri RGW1 isolated from calf feces.</title>
        <authorList>
            <person name="Huang K."/>
            <person name="Shi W."/>
            <person name="Yang B."/>
            <person name="Wang J."/>
        </authorList>
    </citation>
    <scope>NUCLEOTIDE SEQUENCE [LARGE SCALE GENOMIC DNA]</scope>
    <source>
        <strain evidence="2 11">RGW1</strain>
    </source>
</reference>
<reference evidence="3 7" key="1">
    <citation type="submission" date="2016-08" db="EMBL/GenBank/DDBJ databases">
        <title>Probiotic bacterium isolated from chicken gut.</title>
        <authorList>
            <person name="Levy J.L."/>
            <person name="Hassan H.M."/>
            <person name="Mendoza M.A."/>
        </authorList>
    </citation>
    <scope>NUCLEOTIDE SEQUENCE [LARGE SCALE GENOMIC DNA]</scope>
    <source>
        <strain evidence="3 7">P43</strain>
    </source>
</reference>
<dbReference type="EMBL" id="MIMV01000209">
    <property type="protein sequence ID" value="OTA83686.1"/>
    <property type="molecule type" value="Genomic_DNA"/>
</dbReference>
<evidence type="ECO:0000313" key="11">
    <source>
        <dbReference type="Proteomes" id="UP001286376"/>
    </source>
</evidence>
<evidence type="ECO:0000256" key="1">
    <source>
        <dbReference type="SAM" id="MobiDB-lite"/>
    </source>
</evidence>
<reference evidence="5 9" key="3">
    <citation type="journal article" date="2018" name="Front. Microbiol.">
        <title>Comparative Genomics of the Herbivore Gut Symbiont Lactobacillus reuteri Reveals Genetic Diversity and Lifestyle Adaptation.</title>
        <authorList>
            <person name="Zhao J."/>
        </authorList>
    </citation>
    <scope>NUCLEOTIDE SEQUENCE [LARGE SCALE GENOMIC DNA]</scope>
    <source>
        <strain evidence="5 9">LR10</strain>
    </source>
</reference>
<evidence type="ECO:0000313" key="4">
    <source>
        <dbReference type="EMBL" id="OTA83686.1"/>
    </source>
</evidence>
<dbReference type="EMBL" id="CP059275">
    <property type="protein sequence ID" value="QLQ60970.1"/>
    <property type="molecule type" value="Genomic_DNA"/>
</dbReference>
<dbReference type="AlphaFoldDB" id="A0A1C2G5U0"/>
<reference evidence="4 8" key="2">
    <citation type="submission" date="2016-09" db="EMBL/GenBank/DDBJ databases">
        <title>Lactobacillus reuteri KLR3006, genome sequencing and assembly.</title>
        <authorList>
            <person name="Lee J.-Y."/>
            <person name="Kim E.B."/>
            <person name="Choi Y.-J."/>
        </authorList>
    </citation>
    <scope>NUCLEOTIDE SEQUENCE [LARGE SCALE GENOMIC DNA]</scope>
    <source>
        <strain evidence="4 8">KLR3006</strain>
    </source>
</reference>
<dbReference type="Proteomes" id="UP000095141">
    <property type="component" value="Unassembled WGS sequence"/>
</dbReference>
<evidence type="ECO:0000313" key="10">
    <source>
        <dbReference type="Proteomes" id="UP000510868"/>
    </source>
</evidence>
<dbReference type="Proteomes" id="UP000510868">
    <property type="component" value="Chromosome"/>
</dbReference>
<reference evidence="6 10" key="5">
    <citation type="submission" date="2020-07" db="EMBL/GenBank/DDBJ databases">
        <title>Genome sequence of Lactobacillus reuteri CNEI-KCA3 isolated from the faeces of a reared-broiler chicken, South-East Nigeria, reveals presence of CRISPR arrays.</title>
        <authorList>
            <person name="Anukam K.C."/>
            <person name="Ibezim C.N."/>
            <person name="BeecK W.V."/>
            <person name="Allonsius C."/>
            <person name="Broek M.D."/>
            <person name="Tuyaerts I."/>
            <person name="Attama A."/>
            <person name="Esimone C.O."/>
            <person name="Lebeer S."/>
        </authorList>
    </citation>
    <scope>NUCLEOTIDE SEQUENCE [LARGE SCALE GENOMIC DNA]</scope>
    <source>
        <strain evidence="6 10">CNEI-KCA3</strain>
    </source>
</reference>
<evidence type="ECO:0000313" key="3">
    <source>
        <dbReference type="EMBL" id="OCX46881.1"/>
    </source>
</evidence>
<dbReference type="Proteomes" id="UP000245980">
    <property type="component" value="Unassembled WGS sequence"/>
</dbReference>
<feature type="region of interest" description="Disordered" evidence="1">
    <location>
        <begin position="146"/>
        <end position="171"/>
    </location>
</feature>
<evidence type="ECO:0000313" key="5">
    <source>
        <dbReference type="EMBL" id="PWT41718.1"/>
    </source>
</evidence>